<dbReference type="SUPFAM" id="SSF48264">
    <property type="entry name" value="Cytochrome P450"/>
    <property type="match status" value="1"/>
</dbReference>
<keyword evidence="3 6" id="KW-0349">Heme</keyword>
<dbReference type="PANTHER" id="PTHR24304:SF2">
    <property type="entry name" value="24-HYDROXYCHOLESTEROL 7-ALPHA-HYDROXYLASE"/>
    <property type="match status" value="1"/>
</dbReference>
<keyword evidence="8" id="KW-1185">Reference proteome</keyword>
<gene>
    <name evidence="7" type="ORF">EJ02DRAFT_212130</name>
</gene>
<reference evidence="7" key="1">
    <citation type="journal article" date="2020" name="Stud. Mycol.">
        <title>101 Dothideomycetes genomes: a test case for predicting lifestyles and emergence of pathogens.</title>
        <authorList>
            <person name="Haridas S."/>
            <person name="Albert R."/>
            <person name="Binder M."/>
            <person name="Bloem J."/>
            <person name="Labutti K."/>
            <person name="Salamov A."/>
            <person name="Andreopoulos B."/>
            <person name="Baker S."/>
            <person name="Barry K."/>
            <person name="Bills G."/>
            <person name="Bluhm B."/>
            <person name="Cannon C."/>
            <person name="Castanera R."/>
            <person name="Culley D."/>
            <person name="Daum C."/>
            <person name="Ezra D."/>
            <person name="Gonzalez J."/>
            <person name="Henrissat B."/>
            <person name="Kuo A."/>
            <person name="Liang C."/>
            <person name="Lipzen A."/>
            <person name="Lutzoni F."/>
            <person name="Magnuson J."/>
            <person name="Mondo S."/>
            <person name="Nolan M."/>
            <person name="Ohm R."/>
            <person name="Pangilinan J."/>
            <person name="Park H.-J."/>
            <person name="Ramirez L."/>
            <person name="Alfaro M."/>
            <person name="Sun H."/>
            <person name="Tritt A."/>
            <person name="Yoshinaga Y."/>
            <person name="Zwiers L.-H."/>
            <person name="Turgeon B."/>
            <person name="Goodwin S."/>
            <person name="Spatafora J."/>
            <person name="Crous P."/>
            <person name="Grigoriev I."/>
        </authorList>
    </citation>
    <scope>NUCLEOTIDE SEQUENCE</scope>
    <source>
        <strain evidence="7">CBS 161.51</strain>
    </source>
</reference>
<keyword evidence="5 6" id="KW-0408">Iron</keyword>
<feature type="binding site" description="axial binding residue" evidence="6">
    <location>
        <position position="497"/>
    </location>
    <ligand>
        <name>heme</name>
        <dbReference type="ChEBI" id="CHEBI:30413"/>
    </ligand>
    <ligandPart>
        <name>Fe</name>
        <dbReference type="ChEBI" id="CHEBI:18248"/>
    </ligandPart>
</feature>
<evidence type="ECO:0000256" key="3">
    <source>
        <dbReference type="ARBA" id="ARBA00022617"/>
    </source>
</evidence>
<accession>A0A6A5SK46</accession>
<evidence type="ECO:0000256" key="5">
    <source>
        <dbReference type="ARBA" id="ARBA00023004"/>
    </source>
</evidence>
<evidence type="ECO:0000256" key="1">
    <source>
        <dbReference type="ARBA" id="ARBA00001971"/>
    </source>
</evidence>
<evidence type="ECO:0000256" key="2">
    <source>
        <dbReference type="ARBA" id="ARBA00010617"/>
    </source>
</evidence>
<comment type="similarity">
    <text evidence="2">Belongs to the cytochrome P450 family.</text>
</comment>
<organism evidence="7 8">
    <name type="scientific">Clathrospora elynae</name>
    <dbReference type="NCBI Taxonomy" id="706981"/>
    <lineage>
        <taxon>Eukaryota</taxon>
        <taxon>Fungi</taxon>
        <taxon>Dikarya</taxon>
        <taxon>Ascomycota</taxon>
        <taxon>Pezizomycotina</taxon>
        <taxon>Dothideomycetes</taxon>
        <taxon>Pleosporomycetidae</taxon>
        <taxon>Pleosporales</taxon>
        <taxon>Diademaceae</taxon>
        <taxon>Clathrospora</taxon>
    </lineage>
</organism>
<protein>
    <submittedName>
        <fullName evidence="7">Cytochrome P450</fullName>
    </submittedName>
</protein>
<dbReference type="InterPro" id="IPR036396">
    <property type="entry name" value="Cyt_P450_sf"/>
</dbReference>
<dbReference type="GO" id="GO:0020037">
    <property type="term" value="F:heme binding"/>
    <property type="evidence" value="ECO:0007669"/>
    <property type="project" value="InterPro"/>
</dbReference>
<dbReference type="CDD" id="cd11040">
    <property type="entry name" value="CYP7_CYP8-like"/>
    <property type="match status" value="1"/>
</dbReference>
<dbReference type="PANTHER" id="PTHR24304">
    <property type="entry name" value="CYTOCHROME P450 FAMILY 7"/>
    <property type="match status" value="1"/>
</dbReference>
<dbReference type="InterPro" id="IPR001128">
    <property type="entry name" value="Cyt_P450"/>
</dbReference>
<dbReference type="GO" id="GO:0016705">
    <property type="term" value="F:oxidoreductase activity, acting on paired donors, with incorporation or reduction of molecular oxygen"/>
    <property type="evidence" value="ECO:0007669"/>
    <property type="project" value="InterPro"/>
</dbReference>
<dbReference type="EMBL" id="ML976054">
    <property type="protein sequence ID" value="KAF1941001.1"/>
    <property type="molecule type" value="Genomic_DNA"/>
</dbReference>
<evidence type="ECO:0000313" key="8">
    <source>
        <dbReference type="Proteomes" id="UP000800038"/>
    </source>
</evidence>
<dbReference type="Pfam" id="PF00067">
    <property type="entry name" value="p450"/>
    <property type="match status" value="1"/>
</dbReference>
<dbReference type="InterPro" id="IPR002403">
    <property type="entry name" value="Cyt_P450_E_grp-IV"/>
</dbReference>
<dbReference type="PRINTS" id="PR00465">
    <property type="entry name" value="EP450IV"/>
</dbReference>
<name>A0A6A5SK46_9PLEO</name>
<dbReference type="OrthoDB" id="3366823at2759"/>
<dbReference type="AlphaFoldDB" id="A0A6A5SK46"/>
<dbReference type="Proteomes" id="UP000800038">
    <property type="component" value="Unassembled WGS sequence"/>
</dbReference>
<evidence type="ECO:0000256" key="4">
    <source>
        <dbReference type="ARBA" id="ARBA00022723"/>
    </source>
</evidence>
<keyword evidence="4 6" id="KW-0479">Metal-binding</keyword>
<dbReference type="GO" id="GO:0005506">
    <property type="term" value="F:iron ion binding"/>
    <property type="evidence" value="ECO:0007669"/>
    <property type="project" value="InterPro"/>
</dbReference>
<evidence type="ECO:0000256" key="6">
    <source>
        <dbReference type="PIRSR" id="PIRSR602403-1"/>
    </source>
</evidence>
<dbReference type="GO" id="GO:0008395">
    <property type="term" value="F:steroid hydroxylase activity"/>
    <property type="evidence" value="ECO:0007669"/>
    <property type="project" value="TreeGrafter"/>
</dbReference>
<sequence>MASFLLLLASEDNWKRMVSSLLCLAVLSGFLQTALRSFRLRYSKHAKPPEAPGAVPILGHALMFLRDPEKLASILAYVIALKPCGTSFDFLHRSPAGSPLTRFTLPTTDLWLVRGPERIYDVLMSPHIFDFVAVSVLFLRNVLEMPNNIIRMIRYDNSGIGRKPFAGSNIPPNRRFMHLKYKATHDVIARSGLPILVYKFEENLMQWITQSSIDDTGMTVPDLYVLLRDVLFRASVNAFFGPHLLGDSPNLTEDLWQFDEDVGYLTKGFPAFLKPQTRVARDRCIQAVKVWRSRAKSNQPDGASLPEWDKHWGSKFMRLRSDVFNKFEEWDDQSCAATDTAILWATNTNIVPATFWFIYEIISSTPLLAEVRAEVSKAVIDNATSKFDNSKLLSSPLLQSIYAETLRMYVAVMMVRETTKECHLGDWTVPKKQSLVVCSYTEHMDARHWNTGTEQDPHPVDQFWAKRFLQDTDSGPVFSVSEMGGKFLPYGLGERMCPGRHFAKHQMILTLAHLVENFEFELSAPSGYRPALNMHHFGTGTLPPADQIPCHIRRVARRL</sequence>
<evidence type="ECO:0000313" key="7">
    <source>
        <dbReference type="EMBL" id="KAF1941001.1"/>
    </source>
</evidence>
<dbReference type="InterPro" id="IPR050529">
    <property type="entry name" value="CYP450_sterol_14alpha_dmase"/>
</dbReference>
<proteinExistence type="inferred from homology"/>
<dbReference type="Gene3D" id="1.10.630.10">
    <property type="entry name" value="Cytochrome P450"/>
    <property type="match status" value="1"/>
</dbReference>
<comment type="cofactor">
    <cofactor evidence="1 6">
        <name>heme</name>
        <dbReference type="ChEBI" id="CHEBI:30413"/>
    </cofactor>
</comment>